<organism evidence="5 6">
    <name type="scientific">Arthrobacter crystallopoietes BAB-32</name>
    <dbReference type="NCBI Taxonomy" id="1246476"/>
    <lineage>
        <taxon>Bacteria</taxon>
        <taxon>Bacillati</taxon>
        <taxon>Actinomycetota</taxon>
        <taxon>Actinomycetes</taxon>
        <taxon>Micrococcales</taxon>
        <taxon>Micrococcaceae</taxon>
        <taxon>Crystallibacter</taxon>
    </lineage>
</organism>
<name>N1V2B3_9MICC</name>
<keyword evidence="2" id="KW-0813">Transport</keyword>
<evidence type="ECO:0000256" key="4">
    <source>
        <dbReference type="SAM" id="SignalP"/>
    </source>
</evidence>
<dbReference type="InterPro" id="IPR006059">
    <property type="entry name" value="SBP"/>
</dbReference>
<dbReference type="RefSeq" id="WP_005274496.1">
    <property type="nucleotide sequence ID" value="NZ_ANPE02000280.1"/>
</dbReference>
<comment type="similarity">
    <text evidence="1">Belongs to the bacterial solute-binding protein 1 family.</text>
</comment>
<dbReference type="Gene3D" id="3.40.190.10">
    <property type="entry name" value="Periplasmic binding protein-like II"/>
    <property type="match status" value="2"/>
</dbReference>
<dbReference type="Proteomes" id="UP000010729">
    <property type="component" value="Unassembled WGS sequence"/>
</dbReference>
<dbReference type="GO" id="GO:0042956">
    <property type="term" value="P:maltodextrin transmembrane transport"/>
    <property type="evidence" value="ECO:0007669"/>
    <property type="project" value="TreeGrafter"/>
</dbReference>
<accession>N1V2B3</accession>
<dbReference type="Pfam" id="PF01547">
    <property type="entry name" value="SBP_bac_1"/>
    <property type="match status" value="1"/>
</dbReference>
<comment type="caution">
    <text evidence="5">The sequence shown here is derived from an EMBL/GenBank/DDBJ whole genome shotgun (WGS) entry which is preliminary data.</text>
</comment>
<dbReference type="GO" id="GO:1901982">
    <property type="term" value="F:maltose binding"/>
    <property type="evidence" value="ECO:0007669"/>
    <property type="project" value="TreeGrafter"/>
</dbReference>
<proteinExistence type="inferred from homology"/>
<feature type="chain" id="PRO_5038783179" evidence="4">
    <location>
        <begin position="20"/>
        <end position="427"/>
    </location>
</feature>
<dbReference type="SUPFAM" id="SSF53850">
    <property type="entry name" value="Periplasmic binding protein-like II"/>
    <property type="match status" value="1"/>
</dbReference>
<feature type="signal peptide" evidence="4">
    <location>
        <begin position="1"/>
        <end position="19"/>
    </location>
</feature>
<dbReference type="OrthoDB" id="5580590at2"/>
<dbReference type="PANTHER" id="PTHR30061">
    <property type="entry name" value="MALTOSE-BINDING PERIPLASMIC PROTEIN"/>
    <property type="match status" value="1"/>
</dbReference>
<dbReference type="PANTHER" id="PTHR30061:SF50">
    <property type="entry name" value="MALTOSE_MALTODEXTRIN-BINDING PERIPLASMIC PROTEIN"/>
    <property type="match status" value="1"/>
</dbReference>
<dbReference type="GO" id="GO:0015768">
    <property type="term" value="P:maltose transport"/>
    <property type="evidence" value="ECO:0007669"/>
    <property type="project" value="TreeGrafter"/>
</dbReference>
<evidence type="ECO:0000256" key="2">
    <source>
        <dbReference type="ARBA" id="ARBA00022448"/>
    </source>
</evidence>
<gene>
    <name evidence="5" type="ORF">D477_020478</name>
</gene>
<evidence type="ECO:0000256" key="1">
    <source>
        <dbReference type="ARBA" id="ARBA00008520"/>
    </source>
</evidence>
<keyword evidence="6" id="KW-1185">Reference proteome</keyword>
<reference evidence="5 6" key="1">
    <citation type="journal article" date="2013" name="Genome Announc.">
        <title>Draft Genome Sequence of Arthrobacter crystallopoietes Strain BAB-32, Revealing Genes for Bioremediation.</title>
        <authorList>
            <person name="Joshi M.N."/>
            <person name="Pandit A.S."/>
            <person name="Sharma A."/>
            <person name="Pandya R.V."/>
            <person name="Desai S.M."/>
            <person name="Saxena A.K."/>
            <person name="Bagatharia S.B."/>
        </authorList>
    </citation>
    <scope>NUCLEOTIDE SEQUENCE [LARGE SCALE GENOMIC DNA]</scope>
    <source>
        <strain evidence="5 6">BAB-32</strain>
    </source>
</reference>
<keyword evidence="3 4" id="KW-0732">Signal</keyword>
<dbReference type="EMBL" id="ANPE02000280">
    <property type="protein sequence ID" value="EMY32383.1"/>
    <property type="molecule type" value="Genomic_DNA"/>
</dbReference>
<evidence type="ECO:0000313" key="6">
    <source>
        <dbReference type="Proteomes" id="UP000010729"/>
    </source>
</evidence>
<protein>
    <submittedName>
        <fullName evidence="5">Extracellular solute-binding protein</fullName>
    </submittedName>
</protein>
<evidence type="ECO:0000313" key="5">
    <source>
        <dbReference type="EMBL" id="EMY32383.1"/>
    </source>
</evidence>
<dbReference type="GO" id="GO:0055052">
    <property type="term" value="C:ATP-binding cassette (ABC) transporter complex, substrate-binding subunit-containing"/>
    <property type="evidence" value="ECO:0007669"/>
    <property type="project" value="TreeGrafter"/>
</dbReference>
<sequence length="427" mass="44925">MMRHLPKLALAAAVGLTLAGCGGGDTATEADPESATGQVGIFTWWADGSEKAGLDALVEVFNQQHENLEFENLAVAGGAGSQAKSVLAANLQSGNPPDSFQAHAGAELQDYIDADQIEDLSSFYEEQALADVFPSSLMENLTVDGQIYSVPSNVHRSNVVWSSVEVLEDAGIDPSTAPADLDAWIADMEKVKAAGKTPLALAGSWTQVHLFENILLSSLGPEAYSGLWNGGTDWNSAEVTAAIEDYDKVLGFTNSDRDSLSDWAPATQLVEDGAAAYNVMGDWAQAKFEQDGKVAGEDYVYWPVPGTDGVFNYLADSFTLPKGAPNPGGTLAWLQTISSPEGQTAFNKAKGSIPARTDADPADFSEYQQSAMEDFKSDTIAPSLAHGAAVPIAWLNELSTAVNQFSTSGDVAALQSAAAASAEKFAQ</sequence>
<evidence type="ECO:0000256" key="3">
    <source>
        <dbReference type="ARBA" id="ARBA00022729"/>
    </source>
</evidence>
<dbReference type="PROSITE" id="PS51257">
    <property type="entry name" value="PROKAR_LIPOPROTEIN"/>
    <property type="match status" value="1"/>
</dbReference>
<dbReference type="AlphaFoldDB" id="N1V2B3"/>